<dbReference type="InterPro" id="IPR000863">
    <property type="entry name" value="Sulfotransferase_dom"/>
</dbReference>
<keyword evidence="1 5" id="KW-0808">Transferase</keyword>
<dbReference type="AlphaFoldDB" id="A0A0P1GUQ4"/>
<protein>
    <submittedName>
        <fullName evidence="5">Sulfotransferase domain protein</fullName>
    </submittedName>
</protein>
<evidence type="ECO:0000256" key="3">
    <source>
        <dbReference type="SAM" id="MobiDB-lite"/>
    </source>
</evidence>
<dbReference type="Gene3D" id="3.40.50.300">
    <property type="entry name" value="P-loop containing nucleotide triphosphate hydrolases"/>
    <property type="match status" value="1"/>
</dbReference>
<feature type="domain" description="Sulfotransferase" evidence="4">
    <location>
        <begin position="17"/>
        <end position="210"/>
    </location>
</feature>
<feature type="region of interest" description="Disordered" evidence="3">
    <location>
        <begin position="304"/>
        <end position="333"/>
    </location>
</feature>
<dbReference type="EMBL" id="CYSD01000021">
    <property type="protein sequence ID" value="CUH77824.1"/>
    <property type="molecule type" value="Genomic_DNA"/>
</dbReference>
<dbReference type="Pfam" id="PF00685">
    <property type="entry name" value="Sulfotransfer_1"/>
    <property type="match status" value="1"/>
</dbReference>
<keyword evidence="6" id="KW-1185">Reference proteome</keyword>
<proteinExistence type="predicted"/>
<dbReference type="Proteomes" id="UP000052022">
    <property type="component" value="Unassembled WGS sequence"/>
</dbReference>
<keyword evidence="2" id="KW-0325">Glycoprotein</keyword>
<sequence>MLIAASQKDSAFPPKGYIVGAPKCGTTALAHYLAQHPQVAFSKPKEPHHFATDLPGLRRSTSLEEYSAFFTPSDQTRMLIEASVWYLFSRTAAAEIMKVRPDARFIIMLRNPVKMLPSLHRQLVNAFDEDEADFAAAWRLSKDRAAGHSIPKRCRAPSTLLYTETAAFAAMLQRFWQVVPREQTLVMFQEDMNADTGRTYRRALDFFGLDDDDRAEFPRINEAKRARSRLLSYAIARGGPIRELASKPLKRALGLKSLGIMKGLKRANAAPVSADPVSDALAAEIAAHYAQDLAQLAEMLGPEIPPGFFPEQRPQTSKISPHPLTSSAVREPG</sequence>
<gene>
    <name evidence="5" type="ORF">TRM7557_01603</name>
</gene>
<evidence type="ECO:0000313" key="6">
    <source>
        <dbReference type="Proteomes" id="UP000052022"/>
    </source>
</evidence>
<dbReference type="PANTHER" id="PTHR10605:SF56">
    <property type="entry name" value="BIFUNCTIONAL HEPARAN SULFATE N-DEACETYLASE_N-SULFOTRANSFERASE"/>
    <property type="match status" value="1"/>
</dbReference>
<reference evidence="5 6" key="1">
    <citation type="submission" date="2015-09" db="EMBL/GenBank/DDBJ databases">
        <authorList>
            <consortium name="Swine Surveillance"/>
        </authorList>
    </citation>
    <scope>NUCLEOTIDE SEQUENCE [LARGE SCALE GENOMIC DNA]</scope>
    <source>
        <strain evidence="5 6">CECT 7557</strain>
    </source>
</reference>
<dbReference type="RefSeq" id="WP_074941986.1">
    <property type="nucleotide sequence ID" value="NZ_CYSD01000021.1"/>
</dbReference>
<organism evidence="5 6">
    <name type="scientific">Tritonibacter multivorans</name>
    <dbReference type="NCBI Taxonomy" id="928856"/>
    <lineage>
        <taxon>Bacteria</taxon>
        <taxon>Pseudomonadati</taxon>
        <taxon>Pseudomonadota</taxon>
        <taxon>Alphaproteobacteria</taxon>
        <taxon>Rhodobacterales</taxon>
        <taxon>Paracoccaceae</taxon>
        <taxon>Tritonibacter</taxon>
    </lineage>
</organism>
<dbReference type="PANTHER" id="PTHR10605">
    <property type="entry name" value="HEPARAN SULFATE SULFOTRANSFERASE"/>
    <property type="match status" value="1"/>
</dbReference>
<dbReference type="InterPro" id="IPR037359">
    <property type="entry name" value="NST/OST"/>
</dbReference>
<accession>A0A0P1GUQ4</accession>
<dbReference type="GO" id="GO:0008146">
    <property type="term" value="F:sulfotransferase activity"/>
    <property type="evidence" value="ECO:0007669"/>
    <property type="project" value="InterPro"/>
</dbReference>
<evidence type="ECO:0000256" key="2">
    <source>
        <dbReference type="ARBA" id="ARBA00023180"/>
    </source>
</evidence>
<dbReference type="SUPFAM" id="SSF52540">
    <property type="entry name" value="P-loop containing nucleoside triphosphate hydrolases"/>
    <property type="match status" value="1"/>
</dbReference>
<dbReference type="InterPro" id="IPR027417">
    <property type="entry name" value="P-loop_NTPase"/>
</dbReference>
<dbReference type="STRING" id="928856.SAMN04488049_10744"/>
<dbReference type="OrthoDB" id="981508at2"/>
<name>A0A0P1GUQ4_9RHOB</name>
<evidence type="ECO:0000259" key="4">
    <source>
        <dbReference type="Pfam" id="PF00685"/>
    </source>
</evidence>
<evidence type="ECO:0000256" key="1">
    <source>
        <dbReference type="ARBA" id="ARBA00022679"/>
    </source>
</evidence>
<evidence type="ECO:0000313" key="5">
    <source>
        <dbReference type="EMBL" id="CUH77824.1"/>
    </source>
</evidence>
<feature type="compositionally biased region" description="Polar residues" evidence="3">
    <location>
        <begin position="313"/>
        <end position="333"/>
    </location>
</feature>